<accession>A0A5D3CAC6</accession>
<proteinExistence type="predicted"/>
<gene>
    <name evidence="1" type="ORF">E5676_scaffold796G00040</name>
</gene>
<reference evidence="1 2" key="1">
    <citation type="submission" date="2019-08" db="EMBL/GenBank/DDBJ databases">
        <title>Draft genome sequences of two oriental melons (Cucumis melo L. var makuwa).</title>
        <authorList>
            <person name="Kwon S.-Y."/>
        </authorList>
    </citation>
    <scope>NUCLEOTIDE SEQUENCE [LARGE SCALE GENOMIC DNA]</scope>
    <source>
        <strain evidence="2">cv. Chang Bougi</strain>
        <tissue evidence="1">Leaf</tissue>
    </source>
</reference>
<protein>
    <submittedName>
        <fullName evidence="1">Uncharacterized protein</fullName>
    </submittedName>
</protein>
<evidence type="ECO:0000313" key="1">
    <source>
        <dbReference type="EMBL" id="TYK08801.1"/>
    </source>
</evidence>
<dbReference type="EMBL" id="SSTD01012249">
    <property type="protein sequence ID" value="TYK08801.1"/>
    <property type="molecule type" value="Genomic_DNA"/>
</dbReference>
<organism evidence="1 2">
    <name type="scientific">Cucumis melo var. makuwa</name>
    <name type="common">Oriental melon</name>
    <dbReference type="NCBI Taxonomy" id="1194695"/>
    <lineage>
        <taxon>Eukaryota</taxon>
        <taxon>Viridiplantae</taxon>
        <taxon>Streptophyta</taxon>
        <taxon>Embryophyta</taxon>
        <taxon>Tracheophyta</taxon>
        <taxon>Spermatophyta</taxon>
        <taxon>Magnoliopsida</taxon>
        <taxon>eudicotyledons</taxon>
        <taxon>Gunneridae</taxon>
        <taxon>Pentapetalae</taxon>
        <taxon>rosids</taxon>
        <taxon>fabids</taxon>
        <taxon>Cucurbitales</taxon>
        <taxon>Cucurbitaceae</taxon>
        <taxon>Benincaseae</taxon>
        <taxon>Cucumis</taxon>
    </lineage>
</organism>
<dbReference type="Proteomes" id="UP000321947">
    <property type="component" value="Unassembled WGS sequence"/>
</dbReference>
<sequence length="339" mass="37742">MFQTISDDSLMAWGIDFVLTTKLPLAAAVPLPSHRRSSVSRSGIGQHKVHHCKLILFQPNFISFLHHFPSKLSEHFEERVKEEEEEFRGLRLKKIGKSSCKANHCRIWSTGFSSKPRGFLVFSDALSILEVQKSNQKLYWDIESGKSGKWDVMPRGNRSSLQTGQLDKIEISIDYMTEILSLRLYGTVCPQVIFPLSTLSVLRDNDAVVSVGQTHYDKDDGVPGGPHYIVGLVNVGCTGRVLHHIDRSLEIELLVPDTLPTSAESSGSNSSTWLEFDFELFYKPSDVRTASRICWEVRSAGIVRENDVCWLHAVFRAKIAGGSGGGVTVVSYGSLCSLK</sequence>
<dbReference type="AlphaFoldDB" id="A0A5D3CAC6"/>
<comment type="caution">
    <text evidence="1">The sequence shown here is derived from an EMBL/GenBank/DDBJ whole genome shotgun (WGS) entry which is preliminary data.</text>
</comment>
<name>A0A5D3CAC6_CUCMM</name>
<evidence type="ECO:0000313" key="2">
    <source>
        <dbReference type="Proteomes" id="UP000321947"/>
    </source>
</evidence>